<dbReference type="PANTHER" id="PTHR23513">
    <property type="entry name" value="INTEGRAL MEMBRANE EFFLUX PROTEIN-RELATED"/>
    <property type="match status" value="1"/>
</dbReference>
<name>A0A1H5TQ05_9BACT</name>
<dbReference type="Pfam" id="PF05977">
    <property type="entry name" value="MFS_3"/>
    <property type="match status" value="1"/>
</dbReference>
<keyword evidence="2" id="KW-0813">Transport</keyword>
<protein>
    <submittedName>
        <fullName evidence="9">Predicted arabinose efflux permease, MFS family</fullName>
    </submittedName>
</protein>
<dbReference type="SUPFAM" id="SSF103473">
    <property type="entry name" value="MFS general substrate transporter"/>
    <property type="match status" value="1"/>
</dbReference>
<keyword evidence="4 7" id="KW-0812">Transmembrane</keyword>
<feature type="transmembrane region" description="Helical" evidence="7">
    <location>
        <begin position="247"/>
        <end position="267"/>
    </location>
</feature>
<evidence type="ECO:0000256" key="6">
    <source>
        <dbReference type="ARBA" id="ARBA00023136"/>
    </source>
</evidence>
<proteinExistence type="predicted"/>
<dbReference type="Proteomes" id="UP000236728">
    <property type="component" value="Unassembled WGS sequence"/>
</dbReference>
<comment type="subcellular location">
    <subcellularLocation>
        <location evidence="1">Cell membrane</location>
        <topology evidence="1">Multi-pass membrane protein</topology>
    </subcellularLocation>
</comment>
<feature type="transmembrane region" description="Helical" evidence="7">
    <location>
        <begin position="195"/>
        <end position="214"/>
    </location>
</feature>
<reference evidence="9 10" key="1">
    <citation type="submission" date="2016-10" db="EMBL/GenBank/DDBJ databases">
        <authorList>
            <person name="de Groot N.N."/>
        </authorList>
    </citation>
    <scope>NUCLEOTIDE SEQUENCE [LARGE SCALE GENOMIC DNA]</scope>
    <source>
        <strain evidence="9 10">DSM 22489</strain>
    </source>
</reference>
<dbReference type="GO" id="GO:0022857">
    <property type="term" value="F:transmembrane transporter activity"/>
    <property type="evidence" value="ECO:0007669"/>
    <property type="project" value="InterPro"/>
</dbReference>
<feature type="domain" description="Major facilitator superfamily (MFS) profile" evidence="8">
    <location>
        <begin position="28"/>
        <end position="421"/>
    </location>
</feature>
<keyword evidence="10" id="KW-1185">Reference proteome</keyword>
<feature type="transmembrane region" description="Helical" evidence="7">
    <location>
        <begin position="66"/>
        <end position="87"/>
    </location>
</feature>
<feature type="transmembrane region" description="Helical" evidence="7">
    <location>
        <begin position="330"/>
        <end position="355"/>
    </location>
</feature>
<evidence type="ECO:0000259" key="8">
    <source>
        <dbReference type="PROSITE" id="PS50850"/>
    </source>
</evidence>
<dbReference type="InterPro" id="IPR020846">
    <property type="entry name" value="MFS_dom"/>
</dbReference>
<sequence>MSATEQERQPMQVAREREPGRFDHAWRALRHRNFRLYFFGQGISVMGSWMTRVAITWLVYRLTKSALMLGVVAFLGQIVASVLGPVAGVWVERWPRRTMLVWTQAAAAAQSLALAGLTLSGRINLTEIIILAILQGLINAFDMPGRQSFLVQMVEDRNDLGNAIAINSTVVNGARLIGPALAGFVIAWAGEGWCFLIDGVSYFAVIASLIAMRLPSHNPVTRRGGMQEQLQEGWDYVTGVRPVRTTLLVFALVSLMGYPVMVLLPVFAAEVLHGNATTLGWLSGASGAGALLSALSLTVRKNAAGLLQMVLIATVLLGGGLVGFGLSHVLWLSMLLMVIGGFGLMQVASACNTILQALVTEDKRARVMSYYTTAFFGAAPIGSLLAGALAHRIGAPITVMITGGFCLLGAVWFSMELRHIGGALHSNSSEASLIGAEEEAAREGEAR</sequence>
<evidence type="ECO:0000256" key="3">
    <source>
        <dbReference type="ARBA" id="ARBA00022475"/>
    </source>
</evidence>
<feature type="transmembrane region" description="Helical" evidence="7">
    <location>
        <begin position="393"/>
        <end position="413"/>
    </location>
</feature>
<feature type="transmembrane region" description="Helical" evidence="7">
    <location>
        <begin position="306"/>
        <end position="324"/>
    </location>
</feature>
<dbReference type="AlphaFoldDB" id="A0A1H5TQ05"/>
<dbReference type="InterPro" id="IPR036259">
    <property type="entry name" value="MFS_trans_sf"/>
</dbReference>
<feature type="transmembrane region" description="Helical" evidence="7">
    <location>
        <begin position="367"/>
        <end position="387"/>
    </location>
</feature>
<dbReference type="EMBL" id="FNVA01000001">
    <property type="protein sequence ID" value="SEF64087.1"/>
    <property type="molecule type" value="Genomic_DNA"/>
</dbReference>
<keyword evidence="6 7" id="KW-0472">Membrane</keyword>
<evidence type="ECO:0000256" key="1">
    <source>
        <dbReference type="ARBA" id="ARBA00004651"/>
    </source>
</evidence>
<dbReference type="OrthoDB" id="9775268at2"/>
<dbReference type="PANTHER" id="PTHR23513:SF11">
    <property type="entry name" value="STAPHYLOFERRIN A TRANSPORTER"/>
    <property type="match status" value="1"/>
</dbReference>
<evidence type="ECO:0000256" key="5">
    <source>
        <dbReference type="ARBA" id="ARBA00022989"/>
    </source>
</evidence>
<evidence type="ECO:0000256" key="2">
    <source>
        <dbReference type="ARBA" id="ARBA00022448"/>
    </source>
</evidence>
<accession>A0A1H5TQ05</accession>
<organism evidence="9 10">
    <name type="scientific">Bryocella elongata</name>
    <dbReference type="NCBI Taxonomy" id="863522"/>
    <lineage>
        <taxon>Bacteria</taxon>
        <taxon>Pseudomonadati</taxon>
        <taxon>Acidobacteriota</taxon>
        <taxon>Terriglobia</taxon>
        <taxon>Terriglobales</taxon>
        <taxon>Acidobacteriaceae</taxon>
        <taxon>Bryocella</taxon>
    </lineage>
</organism>
<dbReference type="Gene3D" id="1.20.1250.20">
    <property type="entry name" value="MFS general substrate transporter like domains"/>
    <property type="match status" value="1"/>
</dbReference>
<keyword evidence="5 7" id="KW-1133">Transmembrane helix</keyword>
<gene>
    <name evidence="9" type="ORF">SAMN05421819_0673</name>
</gene>
<keyword evidence="3" id="KW-1003">Cell membrane</keyword>
<evidence type="ECO:0000256" key="4">
    <source>
        <dbReference type="ARBA" id="ARBA00022692"/>
    </source>
</evidence>
<dbReference type="GO" id="GO:0005886">
    <property type="term" value="C:plasma membrane"/>
    <property type="evidence" value="ECO:0007669"/>
    <property type="project" value="UniProtKB-SubCell"/>
</dbReference>
<dbReference type="InterPro" id="IPR010290">
    <property type="entry name" value="TM_effector"/>
</dbReference>
<evidence type="ECO:0000313" key="9">
    <source>
        <dbReference type="EMBL" id="SEF64087.1"/>
    </source>
</evidence>
<evidence type="ECO:0000256" key="7">
    <source>
        <dbReference type="SAM" id="Phobius"/>
    </source>
</evidence>
<dbReference type="CDD" id="cd06173">
    <property type="entry name" value="MFS_MefA_like"/>
    <property type="match status" value="1"/>
</dbReference>
<evidence type="ECO:0000313" key="10">
    <source>
        <dbReference type="Proteomes" id="UP000236728"/>
    </source>
</evidence>
<dbReference type="PROSITE" id="PS50850">
    <property type="entry name" value="MFS"/>
    <property type="match status" value="1"/>
</dbReference>
<feature type="transmembrane region" description="Helical" evidence="7">
    <location>
        <begin position="36"/>
        <end position="60"/>
    </location>
</feature>
<feature type="transmembrane region" description="Helical" evidence="7">
    <location>
        <begin position="279"/>
        <end position="299"/>
    </location>
</feature>